<dbReference type="InterPro" id="IPR036271">
    <property type="entry name" value="Tet_transcr_reg_TetR-rel_C_sf"/>
</dbReference>
<evidence type="ECO:0000256" key="1">
    <source>
        <dbReference type="ARBA" id="ARBA00023125"/>
    </source>
</evidence>
<dbReference type="PROSITE" id="PS50977">
    <property type="entry name" value="HTH_TETR_2"/>
    <property type="match status" value="1"/>
</dbReference>
<sequence length="214" mass="23819">MPKPLPTRSRHTGGPSRGEVRRELLLQTLEDLLRTHAFATIEIADITRAAGVARSSFYFYFPSKAAAVGAMLGDVFSEVTTIIETWTGLGETLAERRSQLFDSFEQIVAIWREHAHLMAAMFDAASTDDEVRGMFDDHIERFATDSATRIQREWEVRLAPSGPAPEALARVLVGMNVRALERDMRQIASEESAGDDGLAYVLAYVWDQILFGAN</sequence>
<gene>
    <name evidence="4" type="ORF">MU0053_000931</name>
</gene>
<reference evidence="4 5" key="1">
    <citation type="submission" date="2023-08" db="EMBL/GenBank/DDBJ databases">
        <authorList>
            <person name="Folkvardsen B D."/>
            <person name="Norman A."/>
        </authorList>
    </citation>
    <scope>NUCLEOTIDE SEQUENCE [LARGE SCALE GENOMIC DNA]</scope>
    <source>
        <strain evidence="4 5">Mu0053</strain>
    </source>
</reference>
<evidence type="ECO:0000313" key="4">
    <source>
        <dbReference type="EMBL" id="CAJ1497526.1"/>
    </source>
</evidence>
<accession>A0ABM9LE77</accession>
<feature type="DNA-binding region" description="H-T-H motif" evidence="2">
    <location>
        <begin position="42"/>
        <end position="61"/>
    </location>
</feature>
<feature type="domain" description="HTH tetR-type" evidence="3">
    <location>
        <begin position="19"/>
        <end position="79"/>
    </location>
</feature>
<dbReference type="Gene3D" id="1.10.10.60">
    <property type="entry name" value="Homeodomain-like"/>
    <property type="match status" value="1"/>
</dbReference>
<evidence type="ECO:0000313" key="5">
    <source>
        <dbReference type="Proteomes" id="UP001190465"/>
    </source>
</evidence>
<keyword evidence="5" id="KW-1185">Reference proteome</keyword>
<dbReference type="Gene3D" id="1.10.357.10">
    <property type="entry name" value="Tetracycline Repressor, domain 2"/>
    <property type="match status" value="1"/>
</dbReference>
<keyword evidence="1 2" id="KW-0238">DNA-binding</keyword>
<dbReference type="EMBL" id="OY726397">
    <property type="protein sequence ID" value="CAJ1497526.1"/>
    <property type="molecule type" value="Genomic_DNA"/>
</dbReference>
<name>A0ABM9LE77_9MYCO</name>
<dbReference type="InterPro" id="IPR050624">
    <property type="entry name" value="HTH-type_Tx_Regulator"/>
</dbReference>
<organism evidence="4 5">
    <name type="scientific">[Mycobacterium] burgundiense</name>
    <dbReference type="NCBI Taxonomy" id="3064286"/>
    <lineage>
        <taxon>Bacteria</taxon>
        <taxon>Bacillati</taxon>
        <taxon>Actinomycetota</taxon>
        <taxon>Actinomycetes</taxon>
        <taxon>Mycobacteriales</taxon>
        <taxon>Mycobacteriaceae</taxon>
        <taxon>Mycolicibacterium</taxon>
    </lineage>
</organism>
<dbReference type="Pfam" id="PF21313">
    <property type="entry name" value="EthR_C"/>
    <property type="match status" value="1"/>
</dbReference>
<evidence type="ECO:0000256" key="2">
    <source>
        <dbReference type="PROSITE-ProRule" id="PRU00335"/>
    </source>
</evidence>
<dbReference type="Pfam" id="PF00440">
    <property type="entry name" value="TetR_N"/>
    <property type="match status" value="1"/>
</dbReference>
<dbReference type="RefSeq" id="WP_308481219.1">
    <property type="nucleotide sequence ID" value="NZ_OY726397.1"/>
</dbReference>
<dbReference type="SUPFAM" id="SSF46689">
    <property type="entry name" value="Homeodomain-like"/>
    <property type="match status" value="1"/>
</dbReference>
<dbReference type="PANTHER" id="PTHR43479">
    <property type="entry name" value="ACREF/ENVCD OPERON REPRESSOR-RELATED"/>
    <property type="match status" value="1"/>
</dbReference>
<dbReference type="InterPro" id="IPR001647">
    <property type="entry name" value="HTH_TetR"/>
</dbReference>
<dbReference type="InterPro" id="IPR049397">
    <property type="entry name" value="EthR_C"/>
</dbReference>
<dbReference type="SUPFAM" id="SSF48498">
    <property type="entry name" value="Tetracyclin repressor-like, C-terminal domain"/>
    <property type="match status" value="1"/>
</dbReference>
<dbReference type="Proteomes" id="UP001190465">
    <property type="component" value="Chromosome"/>
</dbReference>
<proteinExistence type="predicted"/>
<dbReference type="PANTHER" id="PTHR43479:SF11">
    <property type="entry name" value="ACREF_ENVCD OPERON REPRESSOR-RELATED"/>
    <property type="match status" value="1"/>
</dbReference>
<dbReference type="InterPro" id="IPR009057">
    <property type="entry name" value="Homeodomain-like_sf"/>
</dbReference>
<protein>
    <submittedName>
        <fullName evidence="4">TetR/AcrR family transcriptional regulator</fullName>
    </submittedName>
</protein>
<evidence type="ECO:0000259" key="3">
    <source>
        <dbReference type="PROSITE" id="PS50977"/>
    </source>
</evidence>